<accession>A0A1Z1EDR4</accession>
<proteinExistence type="predicted"/>
<evidence type="ECO:0000313" key="2">
    <source>
        <dbReference type="EMBL" id="QST75228.1"/>
    </source>
</evidence>
<protein>
    <submittedName>
        <fullName evidence="1">Uncharacterized protein</fullName>
    </submittedName>
</protein>
<dbReference type="Proteomes" id="UP000663211">
    <property type="component" value="Chromosome"/>
</dbReference>
<dbReference type="EMBL" id="KY574553">
    <property type="protein sequence ID" value="ARO72808.1"/>
    <property type="molecule type" value="Genomic_DNA"/>
</dbReference>
<reference evidence="2 3" key="2">
    <citation type="submission" date="2021-03" db="EMBL/GenBank/DDBJ databases">
        <title>Comparative genomics of Chinese and international isolates of Escherichia albertii: population structure and evolution of virulence and antimicrobial resistance.</title>
        <authorList>
            <person name="Wang H."/>
            <person name="Xiong Y."/>
            <person name="Luo L."/>
        </authorList>
    </citation>
    <scope>NUCLEOTIDE SEQUENCE [LARGE SCALE GENOMIC DNA]</scope>
    <source>
        <strain evidence="2 3">Sample 165</strain>
    </source>
</reference>
<name>A0A1Z1EDR4_ESCAL</name>
<reference evidence="1" key="1">
    <citation type="journal article" date="2017" name="Carbohydr. Res.">
        <title>Structures and gene clusters of the O-antigens of Escherichia albertii O3, O4, O6, and O7.</title>
        <authorList>
            <person name="Naumenko O.I."/>
            <person name="Zheng H."/>
            <person name="Senchenkova S.N."/>
            <person name="Wang H."/>
            <person name="Li Q."/>
            <person name="Shashkov A.S."/>
            <person name="Wang J."/>
            <person name="Knirel Y.A."/>
            <person name="Xiong Y."/>
        </authorList>
    </citation>
    <scope>NUCLEOTIDE SEQUENCE</scope>
    <source>
        <strain evidence="1">D140513</strain>
    </source>
</reference>
<gene>
    <name evidence="2" type="ORF">JRC44_09280</name>
</gene>
<dbReference type="RefSeq" id="WP_051419179.1">
    <property type="nucleotide sequence ID" value="NZ_BBVM01000007.1"/>
</dbReference>
<sequence>MNKNKMIPLLITSCVVSNAPLTVLSDSNKRLQSTMNALFMLSEYCREVPIVICDGSGYDFSDERELLENIFQNIEFLNFHNDSEGVKRFGKGYGEGQIVNFALANSEILKKYDAFAKCTSKLWLSNYFECIKVFSGRAAFLTAPFFSPDKVDTRFYIISKDFYLEKFSSIHTRVDDLNGRHLEHVFFEVIDNMPYRQVIGREIADIYGHSGSVGIHFKPSKIKNFIKKMKVMFAVILNLKV</sequence>
<organism evidence="1">
    <name type="scientific">Escherichia albertii</name>
    <dbReference type="NCBI Taxonomy" id="208962"/>
    <lineage>
        <taxon>Bacteria</taxon>
        <taxon>Pseudomonadati</taxon>
        <taxon>Pseudomonadota</taxon>
        <taxon>Gammaproteobacteria</taxon>
        <taxon>Enterobacterales</taxon>
        <taxon>Enterobacteriaceae</taxon>
        <taxon>Escherichia</taxon>
    </lineage>
</organism>
<dbReference type="AlphaFoldDB" id="A0A1Z1EDR4"/>
<dbReference type="EMBL" id="CP070296">
    <property type="protein sequence ID" value="QST75228.1"/>
    <property type="molecule type" value="Genomic_DNA"/>
</dbReference>
<evidence type="ECO:0000313" key="1">
    <source>
        <dbReference type="EMBL" id="ARO72808.1"/>
    </source>
</evidence>
<evidence type="ECO:0000313" key="3">
    <source>
        <dbReference type="Proteomes" id="UP000663211"/>
    </source>
</evidence>